<name>A0ABN3FB11_9ACTN</name>
<dbReference type="RefSeq" id="WP_346172658.1">
    <property type="nucleotide sequence ID" value="NZ_BAAASD010000001.1"/>
</dbReference>
<keyword evidence="3" id="KW-0378">Hydrolase</keyword>
<dbReference type="SMART" id="SM00642">
    <property type="entry name" value="Aamy"/>
    <property type="match status" value="1"/>
</dbReference>
<protein>
    <submittedName>
        <fullName evidence="3">Glycoside hydrolase family 13 protein</fullName>
    </submittedName>
</protein>
<reference evidence="3 4" key="1">
    <citation type="journal article" date="2019" name="Int. J. Syst. Evol. Microbiol.">
        <title>The Global Catalogue of Microorganisms (GCM) 10K type strain sequencing project: providing services to taxonomists for standard genome sequencing and annotation.</title>
        <authorList>
            <consortium name="The Broad Institute Genomics Platform"/>
            <consortium name="The Broad Institute Genome Sequencing Center for Infectious Disease"/>
            <person name="Wu L."/>
            <person name="Ma J."/>
        </authorList>
    </citation>
    <scope>NUCLEOTIDE SEQUENCE [LARGE SCALE GENOMIC DNA]</scope>
    <source>
        <strain evidence="3 4">JCM 4316</strain>
    </source>
</reference>
<gene>
    <name evidence="3" type="ORF">GCM10010246_03190</name>
</gene>
<comment type="caution">
    <text evidence="3">The sequence shown here is derived from an EMBL/GenBank/DDBJ whole genome shotgun (WGS) entry which is preliminary data.</text>
</comment>
<evidence type="ECO:0000313" key="3">
    <source>
        <dbReference type="EMBL" id="GAA2325372.1"/>
    </source>
</evidence>
<dbReference type="PANTHER" id="PTHR10357:SF179">
    <property type="entry name" value="NEUTRAL AND BASIC AMINO ACID TRANSPORT PROTEIN RBAT"/>
    <property type="match status" value="1"/>
</dbReference>
<dbReference type="CDD" id="cd11332">
    <property type="entry name" value="AmyAc_OligoGlu_TS"/>
    <property type="match status" value="1"/>
</dbReference>
<dbReference type="InterPro" id="IPR045857">
    <property type="entry name" value="O16G_dom_2"/>
</dbReference>
<dbReference type="InterPro" id="IPR006047">
    <property type="entry name" value="GH13_cat_dom"/>
</dbReference>
<dbReference type="GO" id="GO:0016787">
    <property type="term" value="F:hydrolase activity"/>
    <property type="evidence" value="ECO:0007669"/>
    <property type="project" value="UniProtKB-KW"/>
</dbReference>
<organism evidence="3 4">
    <name type="scientific">Streptomyces cuspidosporus</name>
    <dbReference type="NCBI Taxonomy" id="66882"/>
    <lineage>
        <taxon>Bacteria</taxon>
        <taxon>Bacillati</taxon>
        <taxon>Actinomycetota</taxon>
        <taxon>Actinomycetes</taxon>
        <taxon>Kitasatosporales</taxon>
        <taxon>Streptomycetaceae</taxon>
        <taxon>Streptomyces</taxon>
    </lineage>
</organism>
<dbReference type="Proteomes" id="UP001500253">
    <property type="component" value="Unassembled WGS sequence"/>
</dbReference>
<evidence type="ECO:0000259" key="2">
    <source>
        <dbReference type="SMART" id="SM00642"/>
    </source>
</evidence>
<keyword evidence="4" id="KW-1185">Reference proteome</keyword>
<feature type="domain" description="Glycosyl hydrolase family 13 catalytic" evidence="2">
    <location>
        <begin position="17"/>
        <end position="416"/>
    </location>
</feature>
<evidence type="ECO:0000313" key="4">
    <source>
        <dbReference type="Proteomes" id="UP001500253"/>
    </source>
</evidence>
<comment type="similarity">
    <text evidence="1">Belongs to the glycosyl hydrolase 13 family.</text>
</comment>
<proteinExistence type="inferred from homology"/>
<dbReference type="PANTHER" id="PTHR10357">
    <property type="entry name" value="ALPHA-AMYLASE FAMILY MEMBER"/>
    <property type="match status" value="1"/>
</dbReference>
<dbReference type="SUPFAM" id="SSF51445">
    <property type="entry name" value="(Trans)glycosidases"/>
    <property type="match status" value="1"/>
</dbReference>
<accession>A0ABN3FB11</accession>
<dbReference type="InterPro" id="IPR017853">
    <property type="entry name" value="GH"/>
</dbReference>
<dbReference type="Gene3D" id="3.90.400.10">
    <property type="entry name" value="Oligo-1,6-glucosidase, Domain 2"/>
    <property type="match status" value="1"/>
</dbReference>
<dbReference type="Pfam" id="PF00128">
    <property type="entry name" value="Alpha-amylase"/>
    <property type="match status" value="1"/>
</dbReference>
<dbReference type="EMBL" id="BAAASD010000001">
    <property type="protein sequence ID" value="GAA2325372.1"/>
    <property type="molecule type" value="Genomic_DNA"/>
</dbReference>
<sequence>MSAQEATPWWRNAVIYQVYPRSFADGNGDGIGDIAGIRARLPYLSELGADAVWISPWYRSPMVDGGYDVADYRDIDPLFGTLAEAEALIREAHALGLRIIVDMVPNHCSDQHHWFQAALKSGPGSPERERFHFLDGKGEAGDEPPNNWMAGFGGSAWKRVAGADGTPGQWYLHLFTAEQPDFNWNHPDVRAEFESILRFWLDRGIDGFRIDMANLLIKQEGLPDRPSMAPDSPSPYEDRPEVHEIYRAWRRIANSYDGDRVFVGELWVGPQSLARYLRPDELHTGFNFAYMQAPWDAARLKAVIDETLAQHTAIGAPATWVLGNHDITRVVTRYGRADSSFAPGGVRVHNAPVDLRLGTRRARAAALLYLALPGSAYVYQGEELGLWEVEDIPAELRQDPTLAQSGGTDPGRDGCRVPLPWESAAPGFGFTPHDAAAAPWLPQPAAWRERAVDAQEGDPRSMLGLYRQALRVRRAETGLRAGELTWLPGDESVLAFTRGDGFGCVANLGQSAVPLPAHSDVLIASTPTPGALLPPDATAWLRL</sequence>
<evidence type="ECO:0000256" key="1">
    <source>
        <dbReference type="ARBA" id="ARBA00008061"/>
    </source>
</evidence>
<dbReference type="Gene3D" id="3.20.20.80">
    <property type="entry name" value="Glycosidases"/>
    <property type="match status" value="1"/>
</dbReference>